<organism evidence="1 2">
    <name type="scientific">Pseudochelatococcus contaminans</name>
    <dbReference type="NCBI Taxonomy" id="1538103"/>
    <lineage>
        <taxon>Bacteria</taxon>
        <taxon>Pseudomonadati</taxon>
        <taxon>Pseudomonadota</taxon>
        <taxon>Alphaproteobacteria</taxon>
        <taxon>Hyphomicrobiales</taxon>
        <taxon>Chelatococcaceae</taxon>
        <taxon>Pseudochelatococcus</taxon>
    </lineage>
</organism>
<name>A0A7W5Z5I5_9HYPH</name>
<keyword evidence="2" id="KW-1185">Reference proteome</keyword>
<gene>
    <name evidence="1" type="ORF">FHS81_002683</name>
</gene>
<dbReference type="Proteomes" id="UP000537592">
    <property type="component" value="Unassembled WGS sequence"/>
</dbReference>
<proteinExistence type="predicted"/>
<protein>
    <submittedName>
        <fullName evidence="1">Uncharacterized protein</fullName>
    </submittedName>
</protein>
<sequence>MAGQSRIGTSLGASWMIIREYAACTECESPHMLRIGIGHEPVEAHQFSCTGCGLEMGIRLETGVGMTFGPNAKKIESDDSAAVVNLHPSFVFAKEELGSADAFPSIDFGRDMIRALKDAREKAGLPHDLPKLAADQMRPAPITEEWEHLRAAWSLSRNEKYDLAGKRLAGFIPNAGYLEPPETLEDWVFQFAGILTQPHFEQLFERLFQPLKIAKGKDDFGRFVAHYGKLMSAAHARRYFEACKAYLNAFTEFSRVHHLVTTNIQIGENHAAASTNFDATRMIYGNLFEAFGDNVEVLVALNNLIEDRPFDQLRNITLAAYQHSDKAGRCKAIAENADMAAVCIEFDNQMRNASHHGGMAFDRATGTIEYRSGKGGQGDVRTMSYAVYLARSSQLFIQLMLLFRLEILLAREFGARLPL</sequence>
<evidence type="ECO:0000313" key="2">
    <source>
        <dbReference type="Proteomes" id="UP000537592"/>
    </source>
</evidence>
<evidence type="ECO:0000313" key="1">
    <source>
        <dbReference type="EMBL" id="MBB3810581.1"/>
    </source>
</evidence>
<reference evidence="1 2" key="1">
    <citation type="submission" date="2020-08" db="EMBL/GenBank/DDBJ databases">
        <title>Genomic Encyclopedia of Type Strains, Phase IV (KMG-IV): sequencing the most valuable type-strain genomes for metagenomic binning, comparative biology and taxonomic classification.</title>
        <authorList>
            <person name="Goeker M."/>
        </authorList>
    </citation>
    <scope>NUCLEOTIDE SEQUENCE [LARGE SCALE GENOMIC DNA]</scope>
    <source>
        <strain evidence="1 2">DSM 28760</strain>
    </source>
</reference>
<accession>A0A7W5Z5I5</accession>
<dbReference type="RefSeq" id="WP_183753690.1">
    <property type="nucleotide sequence ID" value="NZ_JACICC010000007.1"/>
</dbReference>
<comment type="caution">
    <text evidence="1">The sequence shown here is derived from an EMBL/GenBank/DDBJ whole genome shotgun (WGS) entry which is preliminary data.</text>
</comment>
<dbReference type="EMBL" id="JACICC010000007">
    <property type="protein sequence ID" value="MBB3810581.1"/>
    <property type="molecule type" value="Genomic_DNA"/>
</dbReference>
<dbReference type="AlphaFoldDB" id="A0A7W5Z5I5"/>